<comment type="caution">
    <text evidence="1">The sequence shown here is derived from an EMBL/GenBank/DDBJ whole genome shotgun (WGS) entry which is preliminary data.</text>
</comment>
<reference evidence="1 2" key="1">
    <citation type="journal article" date="2018" name="Front. Plant Sci.">
        <title>Red Clover (Trifolium pratense) and Zigzag Clover (T. medium) - A Picture of Genomic Similarities and Differences.</title>
        <authorList>
            <person name="Dluhosova J."/>
            <person name="Istvanek J."/>
            <person name="Nedelnik J."/>
            <person name="Repkova J."/>
        </authorList>
    </citation>
    <scope>NUCLEOTIDE SEQUENCE [LARGE SCALE GENOMIC DNA]</scope>
    <source>
        <strain evidence="2">cv. 10/8</strain>
        <tissue evidence="1">Leaf</tissue>
    </source>
</reference>
<organism evidence="1 2">
    <name type="scientific">Trifolium medium</name>
    <dbReference type="NCBI Taxonomy" id="97028"/>
    <lineage>
        <taxon>Eukaryota</taxon>
        <taxon>Viridiplantae</taxon>
        <taxon>Streptophyta</taxon>
        <taxon>Embryophyta</taxon>
        <taxon>Tracheophyta</taxon>
        <taxon>Spermatophyta</taxon>
        <taxon>Magnoliopsida</taxon>
        <taxon>eudicotyledons</taxon>
        <taxon>Gunneridae</taxon>
        <taxon>Pentapetalae</taxon>
        <taxon>rosids</taxon>
        <taxon>fabids</taxon>
        <taxon>Fabales</taxon>
        <taxon>Fabaceae</taxon>
        <taxon>Papilionoideae</taxon>
        <taxon>50 kb inversion clade</taxon>
        <taxon>NPAAA clade</taxon>
        <taxon>Hologalegina</taxon>
        <taxon>IRL clade</taxon>
        <taxon>Trifolieae</taxon>
        <taxon>Trifolium</taxon>
    </lineage>
</organism>
<evidence type="ECO:0000313" key="1">
    <source>
        <dbReference type="EMBL" id="MCI33385.1"/>
    </source>
</evidence>
<sequence>MEVNFQLTTRQKGVFGCLQAAHAQDFLLAIPIEGLGQHMSPIEYHTILKYRMMIPIFPVDKKEALVNFLTDPLEGRSTLRPTDVLV</sequence>
<dbReference type="PANTHER" id="PTHR48462">
    <property type="entry name" value="PROTEIN, PUTATIVE-RELATED"/>
    <property type="match status" value="1"/>
</dbReference>
<keyword evidence="2" id="KW-1185">Reference proteome</keyword>
<dbReference type="AlphaFoldDB" id="A0A392RCT0"/>
<proteinExistence type="predicted"/>
<name>A0A392RCT0_9FABA</name>
<protein>
    <recommendedName>
        <fullName evidence="3">Auxilin-like protein</fullName>
    </recommendedName>
</protein>
<dbReference type="EMBL" id="LXQA010203988">
    <property type="protein sequence ID" value="MCI33385.1"/>
    <property type="molecule type" value="Genomic_DNA"/>
</dbReference>
<feature type="non-terminal residue" evidence="1">
    <location>
        <position position="86"/>
    </location>
</feature>
<evidence type="ECO:0000313" key="2">
    <source>
        <dbReference type="Proteomes" id="UP000265520"/>
    </source>
</evidence>
<accession>A0A392RCT0</accession>
<evidence type="ECO:0008006" key="3">
    <source>
        <dbReference type="Google" id="ProtNLM"/>
    </source>
</evidence>
<dbReference type="Proteomes" id="UP000265520">
    <property type="component" value="Unassembled WGS sequence"/>
</dbReference>
<dbReference type="PANTHER" id="PTHR48462:SF1">
    <property type="entry name" value="PROTEIN, PUTATIVE-RELATED"/>
    <property type="match status" value="1"/>
</dbReference>